<dbReference type="SMART" id="SM00382">
    <property type="entry name" value="AAA"/>
    <property type="match status" value="1"/>
</dbReference>
<dbReference type="EMBL" id="CZQA01000001">
    <property type="protein sequence ID" value="CUS33833.1"/>
    <property type="molecule type" value="Genomic_DNA"/>
</dbReference>
<accession>A0A0S4LAM2</accession>
<dbReference type="Proteomes" id="UP000199032">
    <property type="component" value="Unassembled WGS sequence"/>
</dbReference>
<name>A0A0S4LAM2_9BACT</name>
<evidence type="ECO:0000313" key="3">
    <source>
        <dbReference type="EMBL" id="CUS33833.1"/>
    </source>
</evidence>
<feature type="region of interest" description="Disordered" evidence="1">
    <location>
        <begin position="1"/>
        <end position="21"/>
    </location>
</feature>
<dbReference type="Gene3D" id="3.40.50.300">
    <property type="entry name" value="P-loop containing nucleotide triphosphate hydrolases"/>
    <property type="match status" value="1"/>
</dbReference>
<dbReference type="RefSeq" id="WP_090745501.1">
    <property type="nucleotide sequence ID" value="NZ_CZQA01000001.1"/>
</dbReference>
<evidence type="ECO:0000313" key="4">
    <source>
        <dbReference type="Proteomes" id="UP000199032"/>
    </source>
</evidence>
<dbReference type="STRING" id="1742972.COMA1_11365"/>
<protein>
    <submittedName>
        <fullName evidence="3">ATPase-like protein</fullName>
    </submittedName>
</protein>
<dbReference type="GO" id="GO:0005524">
    <property type="term" value="F:ATP binding"/>
    <property type="evidence" value="ECO:0007669"/>
    <property type="project" value="InterPro"/>
</dbReference>
<dbReference type="InterPro" id="IPR003593">
    <property type="entry name" value="AAA+_ATPase"/>
</dbReference>
<gene>
    <name evidence="3" type="ORF">COMA1_11365</name>
</gene>
<dbReference type="Pfam" id="PF00004">
    <property type="entry name" value="AAA"/>
    <property type="match status" value="1"/>
</dbReference>
<dbReference type="OrthoDB" id="9783370at2"/>
<dbReference type="SUPFAM" id="SSF52540">
    <property type="entry name" value="P-loop containing nucleoside triphosphate hydrolases"/>
    <property type="match status" value="1"/>
</dbReference>
<feature type="domain" description="AAA+ ATPase" evidence="2">
    <location>
        <begin position="50"/>
        <end position="230"/>
    </location>
</feature>
<dbReference type="AlphaFoldDB" id="A0A0S4LAM2"/>
<keyword evidence="4" id="KW-1185">Reference proteome</keyword>
<dbReference type="InterPro" id="IPR003959">
    <property type="entry name" value="ATPase_AAA_core"/>
</dbReference>
<proteinExistence type="predicted"/>
<reference evidence="3 4" key="1">
    <citation type="submission" date="2015-10" db="EMBL/GenBank/DDBJ databases">
        <authorList>
            <person name="Gilbert D.G."/>
        </authorList>
    </citation>
    <scope>NUCLEOTIDE SEQUENCE [LARGE SCALE GENOMIC DNA]</scope>
    <source>
        <strain evidence="3">COMA1</strain>
    </source>
</reference>
<organism evidence="3 4">
    <name type="scientific">Candidatus Nitrospira nitrosa</name>
    <dbReference type="NCBI Taxonomy" id="1742972"/>
    <lineage>
        <taxon>Bacteria</taxon>
        <taxon>Pseudomonadati</taxon>
        <taxon>Nitrospirota</taxon>
        <taxon>Nitrospiria</taxon>
        <taxon>Nitrospirales</taxon>
        <taxon>Nitrospiraceae</taxon>
        <taxon>Nitrospira</taxon>
    </lineage>
</organism>
<dbReference type="GO" id="GO:0016887">
    <property type="term" value="F:ATP hydrolysis activity"/>
    <property type="evidence" value="ECO:0007669"/>
    <property type="project" value="InterPro"/>
</dbReference>
<sequence>MTELPYSESPPASRPTYKELAPPILGGTDDPAGYLADRGLVDAVNVALLLRQPLLVTGEPGTGKSQLAFSVAYQLGLAPPLTFETKSTSVARDLFYTFDNIGRFRAAQTTATELPVAEFISFNALGRAILLANPQEQVQEFLPGGYTHFEQRRSVVLIDEIDKAPRDFPNDILNEVERFFFRVPEAGGRIISAPADFKPIVIMTSNSEKALPEAFLRRCIFYSIPFPDPERLEEIVFSRLIGKVEKGAPLLQEALEFFLELRHPDSGFRKKPGTAELLNWLVAMLEFGCDPNTSLRPQYRTVEATLSALSKLVEDQGRLRDDFRQWLKK</sequence>
<evidence type="ECO:0000256" key="1">
    <source>
        <dbReference type="SAM" id="MobiDB-lite"/>
    </source>
</evidence>
<dbReference type="InterPro" id="IPR027417">
    <property type="entry name" value="P-loop_NTPase"/>
</dbReference>
<evidence type="ECO:0000259" key="2">
    <source>
        <dbReference type="SMART" id="SM00382"/>
    </source>
</evidence>